<evidence type="ECO:0000256" key="6">
    <source>
        <dbReference type="SAM" id="Phobius"/>
    </source>
</evidence>
<keyword evidence="3 6" id="KW-0812">Transmembrane</keyword>
<organism evidence="9 10">
    <name type="scientific">Sungouiella intermedia</name>
    <dbReference type="NCBI Taxonomy" id="45354"/>
    <lineage>
        <taxon>Eukaryota</taxon>
        <taxon>Fungi</taxon>
        <taxon>Dikarya</taxon>
        <taxon>Ascomycota</taxon>
        <taxon>Saccharomycotina</taxon>
        <taxon>Pichiomycetes</taxon>
        <taxon>Metschnikowiaceae</taxon>
        <taxon>Sungouiella</taxon>
    </lineage>
</organism>
<dbReference type="AlphaFoldDB" id="A0A1L0C164"/>
<dbReference type="InterPro" id="IPR036938">
    <property type="entry name" value="PAP2/HPO_sf"/>
</dbReference>
<name>A0A1L0C164_9ASCO</name>
<reference evidence="10 11" key="1">
    <citation type="submission" date="2016-10" db="EMBL/GenBank/DDBJ databases">
        <authorList>
            <person name="de Groot N.N."/>
        </authorList>
    </citation>
    <scope>NUCLEOTIDE SEQUENCE [LARGE SCALE GENOMIC DNA]</scope>
    <source>
        <strain evidence="8 11">CBS 141442</strain>
        <strain evidence="9 10">PYCC 4715</strain>
    </source>
</reference>
<keyword evidence="11" id="KW-1185">Reference proteome</keyword>
<dbReference type="EMBL" id="LT635761">
    <property type="protein sequence ID" value="SGZ57083.1"/>
    <property type="molecule type" value="Genomic_DNA"/>
</dbReference>
<evidence type="ECO:0000256" key="1">
    <source>
        <dbReference type="ARBA" id="ARBA00004141"/>
    </source>
</evidence>
<feature type="transmembrane region" description="Helical" evidence="6">
    <location>
        <begin position="83"/>
        <end position="104"/>
    </location>
</feature>
<dbReference type="SUPFAM" id="SSF48317">
    <property type="entry name" value="Acid phosphatase/Vanadium-dependent haloperoxidase"/>
    <property type="match status" value="1"/>
</dbReference>
<dbReference type="Proteomes" id="UP000182259">
    <property type="component" value="Chromosome V"/>
</dbReference>
<dbReference type="EMBL" id="LT635768">
    <property type="protein sequence ID" value="SGZ57337.1"/>
    <property type="molecule type" value="Genomic_DNA"/>
</dbReference>
<feature type="transmembrane region" description="Helical" evidence="6">
    <location>
        <begin position="207"/>
        <end position="229"/>
    </location>
</feature>
<dbReference type="GO" id="GO:0006644">
    <property type="term" value="P:phospholipid metabolic process"/>
    <property type="evidence" value="ECO:0007669"/>
    <property type="project" value="InterPro"/>
</dbReference>
<feature type="domain" description="Phosphatidic acid phosphatase type 2/haloperoxidase" evidence="7">
    <location>
        <begin position="88"/>
        <end position="229"/>
    </location>
</feature>
<dbReference type="STRING" id="45354.A0A1L0C164"/>
<dbReference type="InterPro" id="IPR000326">
    <property type="entry name" value="PAP2/HPO"/>
</dbReference>
<dbReference type="InterPro" id="IPR043216">
    <property type="entry name" value="PAP-like"/>
</dbReference>
<dbReference type="Pfam" id="PF01569">
    <property type="entry name" value="PAP2"/>
    <property type="match status" value="1"/>
</dbReference>
<evidence type="ECO:0000313" key="10">
    <source>
        <dbReference type="Proteomes" id="UP000182259"/>
    </source>
</evidence>
<sequence length="238" mass="27080">MSSFSKDWLTVAVLVVAFFGYFERTQPFYRQFKLSDSRLQHLFAHEERVTDLQLYFLCTVIPMGIVAGVYTAKRKLALLLKSVHATMVGLWISLTVAAVFTDILKDWIGNPRPDFLERCGAKPGTASDVYVDVAVCNAPLGLNRLADGMKLTPSGHSSMIFALMFYLYLWLGEHGAILRVNRWIWQFLRVGPLLLGCYVAFSRTQDYRHHFFDVCLGLSIGIAVGWLLYKKYHAEIEV</sequence>
<feature type="transmembrane region" description="Helical" evidence="6">
    <location>
        <begin position="52"/>
        <end position="71"/>
    </location>
</feature>
<feature type="transmembrane region" description="Helical" evidence="6">
    <location>
        <begin position="183"/>
        <end position="201"/>
    </location>
</feature>
<keyword evidence="5 6" id="KW-0472">Membrane</keyword>
<evidence type="ECO:0000259" key="7">
    <source>
        <dbReference type="SMART" id="SM00014"/>
    </source>
</evidence>
<evidence type="ECO:0000256" key="2">
    <source>
        <dbReference type="ARBA" id="ARBA00008816"/>
    </source>
</evidence>
<evidence type="ECO:0000313" key="8">
    <source>
        <dbReference type="EMBL" id="SGZ57083.1"/>
    </source>
</evidence>
<evidence type="ECO:0000313" key="9">
    <source>
        <dbReference type="EMBL" id="SGZ57337.1"/>
    </source>
</evidence>
<dbReference type="GO" id="GO:0008195">
    <property type="term" value="F:phosphatidate phosphatase activity"/>
    <property type="evidence" value="ECO:0007669"/>
    <property type="project" value="TreeGrafter"/>
</dbReference>
<comment type="subcellular location">
    <subcellularLocation>
        <location evidence="1">Membrane</location>
        <topology evidence="1">Multi-pass membrane protein</topology>
    </subcellularLocation>
</comment>
<proteinExistence type="inferred from homology"/>
<gene>
    <name evidence="9" type="ORF">SAMEA4029009_CIC11G00000001690</name>
    <name evidence="8" type="ORF">SAMEA4029010_CIC11G00000005801</name>
</gene>
<keyword evidence="4 6" id="KW-1133">Transmembrane helix</keyword>
<dbReference type="CDD" id="cd03390">
    <property type="entry name" value="PAP2_containing_1_like"/>
    <property type="match status" value="1"/>
</dbReference>
<dbReference type="GO" id="GO:0016020">
    <property type="term" value="C:membrane"/>
    <property type="evidence" value="ECO:0007669"/>
    <property type="project" value="UniProtKB-SubCell"/>
</dbReference>
<dbReference type="Gene3D" id="1.20.144.10">
    <property type="entry name" value="Phosphatidic acid phosphatase type 2/haloperoxidase"/>
    <property type="match status" value="1"/>
</dbReference>
<dbReference type="Proteomes" id="UP000182334">
    <property type="component" value="Chromosome VI"/>
</dbReference>
<accession>A0A1L0C164</accession>
<dbReference type="SMART" id="SM00014">
    <property type="entry name" value="acidPPc"/>
    <property type="match status" value="1"/>
</dbReference>
<evidence type="ECO:0000256" key="5">
    <source>
        <dbReference type="ARBA" id="ARBA00023136"/>
    </source>
</evidence>
<dbReference type="PANTHER" id="PTHR10165">
    <property type="entry name" value="LIPID PHOSPHATE PHOSPHATASE"/>
    <property type="match status" value="1"/>
</dbReference>
<protein>
    <submittedName>
        <fullName evidence="9">CIC11C00000001690</fullName>
    </submittedName>
    <submittedName>
        <fullName evidence="8">CIC11C00000005801</fullName>
    </submittedName>
</protein>
<comment type="similarity">
    <text evidence="2">Belongs to the PA-phosphatase related phosphoesterase family.</text>
</comment>
<dbReference type="GO" id="GO:0046839">
    <property type="term" value="P:phospholipid dephosphorylation"/>
    <property type="evidence" value="ECO:0007669"/>
    <property type="project" value="TreeGrafter"/>
</dbReference>
<evidence type="ECO:0000313" key="11">
    <source>
        <dbReference type="Proteomes" id="UP000182334"/>
    </source>
</evidence>
<evidence type="ECO:0000256" key="4">
    <source>
        <dbReference type="ARBA" id="ARBA00022989"/>
    </source>
</evidence>
<evidence type="ECO:0000256" key="3">
    <source>
        <dbReference type="ARBA" id="ARBA00022692"/>
    </source>
</evidence>
<feature type="transmembrane region" description="Helical" evidence="6">
    <location>
        <begin position="154"/>
        <end position="171"/>
    </location>
</feature>
<dbReference type="OrthoDB" id="10030083at2759"/>
<dbReference type="PANTHER" id="PTHR10165:SF35">
    <property type="entry name" value="RE23632P"/>
    <property type="match status" value="1"/>
</dbReference>